<feature type="transmembrane region" description="Helical" evidence="1">
    <location>
        <begin position="120"/>
        <end position="142"/>
    </location>
</feature>
<accession>X1H1Y5</accession>
<keyword evidence="1" id="KW-0812">Transmembrane</keyword>
<proteinExistence type="predicted"/>
<evidence type="ECO:0000313" key="2">
    <source>
        <dbReference type="EMBL" id="GAH51105.1"/>
    </source>
</evidence>
<dbReference type="AlphaFoldDB" id="X1H1Y5"/>
<sequence length="150" mass="16515">MQITQALVGNVLYPLAEGQPLPIVAGDVIKVFYVFSYKVPEKTDVRIWASLYDAPLGWLNRKEAAQTKETITLEMTPEWKPYEGEIDIAIGSIGSGIYGLIVELPDYDTEARIDACLEVAAVPGIFDMLVPLLVLGLMVFLIPKLKEGFG</sequence>
<comment type="caution">
    <text evidence="2">The sequence shown here is derived from an EMBL/GenBank/DDBJ whole genome shotgun (WGS) entry which is preliminary data.</text>
</comment>
<protein>
    <submittedName>
        <fullName evidence="2">Uncharacterized protein</fullName>
    </submittedName>
</protein>
<keyword evidence="1" id="KW-1133">Transmembrane helix</keyword>
<organism evidence="2">
    <name type="scientific">marine sediment metagenome</name>
    <dbReference type="NCBI Taxonomy" id="412755"/>
    <lineage>
        <taxon>unclassified sequences</taxon>
        <taxon>metagenomes</taxon>
        <taxon>ecological metagenomes</taxon>
    </lineage>
</organism>
<keyword evidence="1" id="KW-0472">Membrane</keyword>
<evidence type="ECO:0000256" key="1">
    <source>
        <dbReference type="SAM" id="Phobius"/>
    </source>
</evidence>
<dbReference type="EMBL" id="BARU01017984">
    <property type="protein sequence ID" value="GAH51105.1"/>
    <property type="molecule type" value="Genomic_DNA"/>
</dbReference>
<name>X1H1Y5_9ZZZZ</name>
<reference evidence="2" key="1">
    <citation type="journal article" date="2014" name="Front. Microbiol.">
        <title>High frequency of phylogenetically diverse reductive dehalogenase-homologous genes in deep subseafloor sedimentary metagenomes.</title>
        <authorList>
            <person name="Kawai M."/>
            <person name="Futagami T."/>
            <person name="Toyoda A."/>
            <person name="Takaki Y."/>
            <person name="Nishi S."/>
            <person name="Hori S."/>
            <person name="Arai W."/>
            <person name="Tsubouchi T."/>
            <person name="Morono Y."/>
            <person name="Uchiyama I."/>
            <person name="Ito T."/>
            <person name="Fujiyama A."/>
            <person name="Inagaki F."/>
            <person name="Takami H."/>
        </authorList>
    </citation>
    <scope>NUCLEOTIDE SEQUENCE</scope>
    <source>
        <strain evidence="2">Expedition CK06-06</strain>
    </source>
</reference>
<gene>
    <name evidence="2" type="ORF">S03H2_29769</name>
</gene>